<sequence>MNEQANFEISAISYKGLSVTIASGEPATLAVVDKDGNIVEAGPEVARAAWDVAIRSYRNFLMGTGHLRVLSKPSPESRN</sequence>
<evidence type="ECO:0000313" key="2">
    <source>
        <dbReference type="Proteomes" id="UP001272137"/>
    </source>
</evidence>
<dbReference type="AlphaFoldDB" id="A0AAW9D5W9"/>
<dbReference type="RefSeq" id="WP_019254718.1">
    <property type="nucleotide sequence ID" value="NZ_JALGJD010000040.1"/>
</dbReference>
<evidence type="ECO:0008006" key="3">
    <source>
        <dbReference type="Google" id="ProtNLM"/>
    </source>
</evidence>
<evidence type="ECO:0000313" key="1">
    <source>
        <dbReference type="EMBL" id="MDW9257433.1"/>
    </source>
</evidence>
<dbReference type="Proteomes" id="UP001272137">
    <property type="component" value="Unassembled WGS sequence"/>
</dbReference>
<accession>A0AAW9D5W9</accession>
<gene>
    <name evidence="1" type="ORF">C7S16_0889</name>
</gene>
<name>A0AAW9D5W9_BURTH</name>
<reference evidence="1" key="1">
    <citation type="submission" date="2018-08" db="EMBL/GenBank/DDBJ databases">
        <title>Identification of Burkholderia cepacia strains that express a Burkholderia pseudomallei-like capsular polysaccharide.</title>
        <authorList>
            <person name="Burtnick M.N."/>
            <person name="Vongsouvath M."/>
            <person name="Newton P."/>
            <person name="Wuthiekanun V."/>
            <person name="Limmathurotsakul D."/>
            <person name="Brett P.J."/>
            <person name="Chantratita N."/>
            <person name="Dance D.A."/>
        </authorList>
    </citation>
    <scope>NUCLEOTIDE SEQUENCE</scope>
    <source>
        <strain evidence="1">SBXCC001</strain>
    </source>
</reference>
<protein>
    <recommendedName>
        <fullName evidence="3">DUF2188 domain-containing protein</fullName>
    </recommendedName>
</protein>
<organism evidence="1 2">
    <name type="scientific">Burkholderia thailandensis</name>
    <dbReference type="NCBI Taxonomy" id="57975"/>
    <lineage>
        <taxon>Bacteria</taxon>
        <taxon>Pseudomonadati</taxon>
        <taxon>Pseudomonadota</taxon>
        <taxon>Betaproteobacteria</taxon>
        <taxon>Burkholderiales</taxon>
        <taxon>Burkholderiaceae</taxon>
        <taxon>Burkholderia</taxon>
        <taxon>pseudomallei group</taxon>
    </lineage>
</organism>
<proteinExistence type="predicted"/>
<comment type="caution">
    <text evidence="1">The sequence shown here is derived from an EMBL/GenBank/DDBJ whole genome shotgun (WGS) entry which is preliminary data.</text>
</comment>
<dbReference type="EMBL" id="QXCT01000002">
    <property type="protein sequence ID" value="MDW9257433.1"/>
    <property type="molecule type" value="Genomic_DNA"/>
</dbReference>